<evidence type="ECO:0000256" key="10">
    <source>
        <dbReference type="ARBA" id="ARBA00042780"/>
    </source>
</evidence>
<feature type="region of interest" description="Disordered" evidence="12">
    <location>
        <begin position="212"/>
        <end position="249"/>
    </location>
</feature>
<keyword evidence="4" id="KW-0406">Ion transport</keyword>
<evidence type="ECO:0000256" key="7">
    <source>
        <dbReference type="ARBA" id="ARBA00034634"/>
    </source>
</evidence>
<evidence type="ECO:0000256" key="8">
    <source>
        <dbReference type="ARBA" id="ARBA00038485"/>
    </source>
</evidence>
<feature type="compositionally biased region" description="Basic residues" evidence="12">
    <location>
        <begin position="212"/>
        <end position="223"/>
    </location>
</feature>
<name>A0A8V5GX38_MELUD</name>
<evidence type="ECO:0000256" key="13">
    <source>
        <dbReference type="SAM" id="Phobius"/>
    </source>
</evidence>
<feature type="transmembrane region" description="Helical" evidence="13">
    <location>
        <begin position="124"/>
        <end position="142"/>
    </location>
</feature>
<keyword evidence="3 13" id="KW-0812">Transmembrane</keyword>
<dbReference type="GO" id="GO:0006882">
    <property type="term" value="P:intracellular zinc ion homeostasis"/>
    <property type="evidence" value="ECO:0007669"/>
    <property type="project" value="TreeGrafter"/>
</dbReference>
<evidence type="ECO:0000256" key="1">
    <source>
        <dbReference type="ARBA" id="ARBA00004257"/>
    </source>
</evidence>
<dbReference type="GO" id="GO:0016020">
    <property type="term" value="C:membrane"/>
    <property type="evidence" value="ECO:0007669"/>
    <property type="project" value="InterPro"/>
</dbReference>
<dbReference type="Ensembl" id="ENSMUNT00000032885.1">
    <property type="protein sequence ID" value="ENSMUNP00000023372.1"/>
    <property type="gene ID" value="ENSMUNG00000017197.1"/>
</dbReference>
<evidence type="ECO:0000313" key="15">
    <source>
        <dbReference type="Proteomes" id="UP000694405"/>
    </source>
</evidence>
<dbReference type="Proteomes" id="UP000694405">
    <property type="component" value="Chromosome 28"/>
</dbReference>
<dbReference type="GO" id="GO:0005794">
    <property type="term" value="C:Golgi apparatus"/>
    <property type="evidence" value="ECO:0007669"/>
    <property type="project" value="UniProtKB-SubCell"/>
</dbReference>
<evidence type="ECO:0000256" key="12">
    <source>
        <dbReference type="SAM" id="MobiDB-lite"/>
    </source>
</evidence>
<evidence type="ECO:0000256" key="4">
    <source>
        <dbReference type="ARBA" id="ARBA00022906"/>
    </source>
</evidence>
<reference evidence="14" key="2">
    <citation type="submission" date="2025-08" db="UniProtKB">
        <authorList>
            <consortium name="Ensembl"/>
        </authorList>
    </citation>
    <scope>IDENTIFICATION</scope>
</reference>
<comment type="catalytic activity">
    <reaction evidence="7">
        <text>Zn(2+)(in) = Zn(2+)(out)</text>
        <dbReference type="Rhea" id="RHEA:29351"/>
        <dbReference type="ChEBI" id="CHEBI:29105"/>
    </reaction>
</comment>
<evidence type="ECO:0000256" key="5">
    <source>
        <dbReference type="ARBA" id="ARBA00022989"/>
    </source>
</evidence>
<keyword evidence="5 13" id="KW-1133">Transmembrane helix</keyword>
<organism evidence="14 15">
    <name type="scientific">Melopsittacus undulatus</name>
    <name type="common">Budgerigar</name>
    <name type="synonym">Psittacus undulatus</name>
    <dbReference type="NCBI Taxonomy" id="13146"/>
    <lineage>
        <taxon>Eukaryota</taxon>
        <taxon>Metazoa</taxon>
        <taxon>Chordata</taxon>
        <taxon>Craniata</taxon>
        <taxon>Vertebrata</taxon>
        <taxon>Euteleostomi</taxon>
        <taxon>Archelosauria</taxon>
        <taxon>Archosauria</taxon>
        <taxon>Dinosauria</taxon>
        <taxon>Saurischia</taxon>
        <taxon>Theropoda</taxon>
        <taxon>Coelurosauria</taxon>
        <taxon>Aves</taxon>
        <taxon>Neognathae</taxon>
        <taxon>Neoaves</taxon>
        <taxon>Telluraves</taxon>
        <taxon>Australaves</taxon>
        <taxon>Psittaciformes</taxon>
        <taxon>Psittaculidae</taxon>
        <taxon>Melopsittacus</taxon>
    </lineage>
</organism>
<comment type="similarity">
    <text evidence="8">Belongs to the ZIP transporter (TC 2.A.5) family. KE4/Catsup subfamily.</text>
</comment>
<keyword evidence="6 13" id="KW-0472">Membrane</keyword>
<dbReference type="PANTHER" id="PTHR16950">
    <property type="entry name" value="ZINC TRANSPORTER SLC39A7 HISTIDINE-RICH MEMBRANE PROTEIN KE4"/>
    <property type="match status" value="1"/>
</dbReference>
<reference evidence="14" key="3">
    <citation type="submission" date="2025-09" db="UniProtKB">
        <authorList>
            <consortium name="Ensembl"/>
        </authorList>
    </citation>
    <scope>IDENTIFICATION</scope>
</reference>
<evidence type="ECO:0000256" key="2">
    <source>
        <dbReference type="ARBA" id="ARBA00022448"/>
    </source>
</evidence>
<sequence>MGQLRGRMGAHNGDQWGSMGGTQWGSMGINGGHTMGVNGDQWGGLLGDAFLHLIPHALGELWGSYGAAMGWVSYGAAMGQLWGSYLGSYGAHNGGQWGRMGAHNGGQWGDCWGMRSCTSSPMRWVSYGAAMGQLWGWVSYGAGGGHTMGVNGGLLGDAFLHLIPHALAPHGPGGHGHSHHGHGHGDVLAVGIWVLAGIVAFLVLETGVRHIKGGQHGHGHGSKAKSSSSEDEGGDTSAPSGQRGNRRTESSGLAVSGYLNLVADVTHNFTDGLAIGASFMAGSGLGPVTALTVSAA</sequence>
<evidence type="ECO:0000256" key="9">
    <source>
        <dbReference type="ARBA" id="ARBA00039859"/>
    </source>
</evidence>
<evidence type="ECO:0000313" key="14">
    <source>
        <dbReference type="Ensembl" id="ENSMUNP00000023372.1"/>
    </source>
</evidence>
<feature type="transmembrane region" description="Helical" evidence="13">
    <location>
        <begin position="187"/>
        <end position="204"/>
    </location>
</feature>
<dbReference type="PANTHER" id="PTHR16950:SF25">
    <property type="entry name" value="ZINC TRANSPORTER SLC39A7"/>
    <property type="match status" value="1"/>
</dbReference>
<keyword evidence="4" id="KW-0864">Zinc transport</keyword>
<dbReference type="Pfam" id="PF02535">
    <property type="entry name" value="Zip"/>
    <property type="match status" value="1"/>
</dbReference>
<accession>A0A8V5GX38</accession>
<reference evidence="14" key="1">
    <citation type="submission" date="2020-03" db="EMBL/GenBank/DDBJ databases">
        <title>Melopsittacus undulatus (budgerigar) genome, bMelUnd1, maternal haplotype with Z.</title>
        <authorList>
            <person name="Gedman G."/>
            <person name="Mountcastle J."/>
            <person name="Haase B."/>
            <person name="Formenti G."/>
            <person name="Wright T."/>
            <person name="Apodaca J."/>
            <person name="Pelan S."/>
            <person name="Chow W."/>
            <person name="Rhie A."/>
            <person name="Howe K."/>
            <person name="Fedrigo O."/>
            <person name="Jarvis E.D."/>
        </authorList>
    </citation>
    <scope>NUCLEOTIDE SEQUENCE [LARGE SCALE GENOMIC DNA]</scope>
</reference>
<protein>
    <recommendedName>
        <fullName evidence="9">Zinc transporter SLC39A7</fullName>
    </recommendedName>
    <alternativeName>
        <fullName evidence="10">Solute carrier family 39 member 7</fullName>
    </alternativeName>
    <alternativeName>
        <fullName evidence="11">Zrt-, Irt-like protein 7</fullName>
    </alternativeName>
</protein>
<dbReference type="InterPro" id="IPR003689">
    <property type="entry name" value="ZIP"/>
</dbReference>
<proteinExistence type="inferred from homology"/>
<evidence type="ECO:0000256" key="3">
    <source>
        <dbReference type="ARBA" id="ARBA00022692"/>
    </source>
</evidence>
<keyword evidence="4" id="KW-0862">Zinc</keyword>
<keyword evidence="15" id="KW-1185">Reference proteome</keyword>
<dbReference type="GO" id="GO:0005385">
    <property type="term" value="F:zinc ion transmembrane transporter activity"/>
    <property type="evidence" value="ECO:0007669"/>
    <property type="project" value="TreeGrafter"/>
</dbReference>
<dbReference type="AlphaFoldDB" id="A0A8V5GX38"/>
<keyword evidence="2" id="KW-0813">Transport</keyword>
<evidence type="ECO:0000256" key="11">
    <source>
        <dbReference type="ARBA" id="ARBA00043053"/>
    </source>
</evidence>
<comment type="subcellular location">
    <subcellularLocation>
        <location evidence="1">Golgi apparatus</location>
        <location evidence="1">cis-Golgi network membrane</location>
        <topology evidence="1">Multi-pass membrane protein</topology>
    </subcellularLocation>
</comment>
<evidence type="ECO:0000256" key="6">
    <source>
        <dbReference type="ARBA" id="ARBA00023136"/>
    </source>
</evidence>